<gene>
    <name evidence="1" type="ORF">ADUPG1_004312</name>
</gene>
<protein>
    <submittedName>
        <fullName evidence="1">Uncharacterized protein</fullName>
    </submittedName>
</protein>
<evidence type="ECO:0000313" key="1">
    <source>
        <dbReference type="EMBL" id="GKT19291.1"/>
    </source>
</evidence>
<sequence>ITFPEAVVVGDTFTIAGSPSVEFSGTVNTGVAMFNVASREVTGGITSTSTMGITATGAIIGSTYYGATVTIVGSSLSVTSVQSDNETSITCSGSTGIVVPNITSGSD</sequence>
<feature type="non-terminal residue" evidence="1">
    <location>
        <position position="107"/>
    </location>
</feature>
<dbReference type="Proteomes" id="UP001057375">
    <property type="component" value="Unassembled WGS sequence"/>
</dbReference>
<name>A0ABQ5JW37_9EUKA</name>
<comment type="caution">
    <text evidence="1">The sequence shown here is derived from an EMBL/GenBank/DDBJ whole genome shotgun (WGS) entry which is preliminary data.</text>
</comment>
<organism evidence="1 2">
    <name type="scientific">Aduncisulcus paluster</name>
    <dbReference type="NCBI Taxonomy" id="2918883"/>
    <lineage>
        <taxon>Eukaryota</taxon>
        <taxon>Metamonada</taxon>
        <taxon>Carpediemonas-like organisms</taxon>
        <taxon>Aduncisulcus</taxon>
    </lineage>
</organism>
<keyword evidence="2" id="KW-1185">Reference proteome</keyword>
<dbReference type="EMBL" id="BQXS01006333">
    <property type="protein sequence ID" value="GKT19291.1"/>
    <property type="molecule type" value="Genomic_DNA"/>
</dbReference>
<accession>A0ABQ5JW37</accession>
<proteinExistence type="predicted"/>
<evidence type="ECO:0000313" key="2">
    <source>
        <dbReference type="Proteomes" id="UP001057375"/>
    </source>
</evidence>
<feature type="non-terminal residue" evidence="1">
    <location>
        <position position="1"/>
    </location>
</feature>
<reference evidence="1" key="1">
    <citation type="submission" date="2022-03" db="EMBL/GenBank/DDBJ databases">
        <title>Draft genome sequence of Aduncisulcus paluster, a free-living microaerophilic Fornicata.</title>
        <authorList>
            <person name="Yuyama I."/>
            <person name="Kume K."/>
            <person name="Tamura T."/>
            <person name="Inagaki Y."/>
            <person name="Hashimoto T."/>
        </authorList>
    </citation>
    <scope>NUCLEOTIDE SEQUENCE</scope>
    <source>
        <strain evidence="1">NY0171</strain>
    </source>
</reference>